<dbReference type="Proteomes" id="UP000827092">
    <property type="component" value="Unassembled WGS sequence"/>
</dbReference>
<proteinExistence type="predicted"/>
<dbReference type="AlphaFoldDB" id="A0AAV6UVV4"/>
<sequence length="77" mass="9023">MTQSVHIQKLELTNFVTSERVNQQHYVLYLDIHKKNIRPRQRTSLLVDHIRSSVPQKKRSAFACSSSQGDGWTWERG</sequence>
<accession>A0AAV6UVV4</accession>
<dbReference type="EMBL" id="JAFNEN010000255">
    <property type="protein sequence ID" value="KAG8187918.1"/>
    <property type="molecule type" value="Genomic_DNA"/>
</dbReference>
<protein>
    <submittedName>
        <fullName evidence="1">Uncharacterized protein</fullName>
    </submittedName>
</protein>
<evidence type="ECO:0000313" key="1">
    <source>
        <dbReference type="EMBL" id="KAG8187918.1"/>
    </source>
</evidence>
<organism evidence="1 2">
    <name type="scientific">Oedothorax gibbosus</name>
    <dbReference type="NCBI Taxonomy" id="931172"/>
    <lineage>
        <taxon>Eukaryota</taxon>
        <taxon>Metazoa</taxon>
        <taxon>Ecdysozoa</taxon>
        <taxon>Arthropoda</taxon>
        <taxon>Chelicerata</taxon>
        <taxon>Arachnida</taxon>
        <taxon>Araneae</taxon>
        <taxon>Araneomorphae</taxon>
        <taxon>Entelegynae</taxon>
        <taxon>Araneoidea</taxon>
        <taxon>Linyphiidae</taxon>
        <taxon>Erigoninae</taxon>
        <taxon>Oedothorax</taxon>
    </lineage>
</organism>
<reference evidence="1 2" key="1">
    <citation type="journal article" date="2022" name="Nat. Ecol. Evol.">
        <title>A masculinizing supergene underlies an exaggerated male reproductive morph in a spider.</title>
        <authorList>
            <person name="Hendrickx F."/>
            <person name="De Corte Z."/>
            <person name="Sonet G."/>
            <person name="Van Belleghem S.M."/>
            <person name="Kostlbacher S."/>
            <person name="Vangestel C."/>
        </authorList>
    </citation>
    <scope>NUCLEOTIDE SEQUENCE [LARGE SCALE GENOMIC DNA]</scope>
    <source>
        <strain evidence="1">W744_W776</strain>
    </source>
</reference>
<comment type="caution">
    <text evidence="1">The sequence shown here is derived from an EMBL/GenBank/DDBJ whole genome shotgun (WGS) entry which is preliminary data.</text>
</comment>
<evidence type="ECO:0000313" key="2">
    <source>
        <dbReference type="Proteomes" id="UP000827092"/>
    </source>
</evidence>
<keyword evidence="2" id="KW-1185">Reference proteome</keyword>
<gene>
    <name evidence="1" type="ORF">JTE90_002933</name>
</gene>
<name>A0AAV6UVV4_9ARAC</name>